<sequence length="223" mass="25440">MHTTELLGKEIENKEKQMNIDFYNDFSSIRRYIMTDFSLSHHQSLELLNELADHILESQSNGATAQEFFGDNLELYANELVEELPTEKTFFKLSVIGYAVFNVLGLLFLLMMIVELFVTFTSSGHFEFYPVALIVSVATFLFGVLGSLFILLKFSHVEEFKDRKYNLLKELPIYAAGGITILGSQMIFKNMDVGPKTHLNWYMYIVLALIAVVIGYLCSNKAD</sequence>
<protein>
    <submittedName>
        <fullName evidence="2">DUF1129 family protein</fullName>
    </submittedName>
</protein>
<gene>
    <name evidence="2" type="ORF">ERX37_08925</name>
</gene>
<evidence type="ECO:0000313" key="3">
    <source>
        <dbReference type="Proteomes" id="UP000295328"/>
    </source>
</evidence>
<dbReference type="OrthoDB" id="1655249at2"/>
<dbReference type="Proteomes" id="UP000295328">
    <property type="component" value="Unassembled WGS sequence"/>
</dbReference>
<accession>A0A4R6BJ74</accession>
<dbReference type="RefSeq" id="WP_133430328.1">
    <property type="nucleotide sequence ID" value="NZ_BMCC01000001.1"/>
</dbReference>
<evidence type="ECO:0000313" key="2">
    <source>
        <dbReference type="EMBL" id="TDM01606.1"/>
    </source>
</evidence>
<feature type="transmembrane region" description="Helical" evidence="1">
    <location>
        <begin position="95"/>
        <end position="122"/>
    </location>
</feature>
<comment type="caution">
    <text evidence="2">The sequence shown here is derived from an EMBL/GenBank/DDBJ whole genome shotgun (WGS) entry which is preliminary data.</text>
</comment>
<reference evidence="2 3" key="1">
    <citation type="submission" date="2019-01" db="EMBL/GenBank/DDBJ databases">
        <title>Draft genome sequences of the type strains of six Macrococcus species.</title>
        <authorList>
            <person name="Mazhar S."/>
            <person name="Altermann E."/>
            <person name="Hill C."/>
            <person name="Mcauliffe O."/>
        </authorList>
    </citation>
    <scope>NUCLEOTIDE SEQUENCE [LARGE SCALE GENOMIC DNA]</scope>
    <source>
        <strain evidence="2 3">CCM4809</strain>
    </source>
</reference>
<dbReference type="Pfam" id="PF06570">
    <property type="entry name" value="DUF1129"/>
    <property type="match status" value="1"/>
</dbReference>
<keyword evidence="1" id="KW-0472">Membrane</keyword>
<dbReference type="InterPro" id="IPR009214">
    <property type="entry name" value="DUF1129"/>
</dbReference>
<dbReference type="SUPFAM" id="SSF158560">
    <property type="entry name" value="BH3980-like"/>
    <property type="match status" value="1"/>
</dbReference>
<keyword evidence="1" id="KW-1133">Transmembrane helix</keyword>
<dbReference type="AlphaFoldDB" id="A0A4R6BJ74"/>
<proteinExistence type="predicted"/>
<dbReference type="Gene3D" id="1.10.1900.10">
    <property type="entry name" value="c-terminal domain of poly(a) binding protein"/>
    <property type="match status" value="1"/>
</dbReference>
<feature type="transmembrane region" description="Helical" evidence="1">
    <location>
        <begin position="128"/>
        <end position="151"/>
    </location>
</feature>
<keyword evidence="3" id="KW-1185">Reference proteome</keyword>
<feature type="transmembrane region" description="Helical" evidence="1">
    <location>
        <begin position="171"/>
        <end position="188"/>
    </location>
</feature>
<feature type="transmembrane region" description="Helical" evidence="1">
    <location>
        <begin position="200"/>
        <end position="218"/>
    </location>
</feature>
<dbReference type="EMBL" id="SCWE01000003">
    <property type="protein sequence ID" value="TDM01606.1"/>
    <property type="molecule type" value="Genomic_DNA"/>
</dbReference>
<evidence type="ECO:0000256" key="1">
    <source>
        <dbReference type="SAM" id="Phobius"/>
    </source>
</evidence>
<keyword evidence="1" id="KW-0812">Transmembrane</keyword>
<name>A0A4R6BJ74_9STAP</name>
<organism evidence="2 3">
    <name type="scientific">Macrococcus hajekii</name>
    <dbReference type="NCBI Taxonomy" id="198482"/>
    <lineage>
        <taxon>Bacteria</taxon>
        <taxon>Bacillati</taxon>
        <taxon>Bacillota</taxon>
        <taxon>Bacilli</taxon>
        <taxon>Bacillales</taxon>
        <taxon>Staphylococcaceae</taxon>
        <taxon>Macrococcus</taxon>
    </lineage>
</organism>